<accession>A0AAW3ZSR6</accession>
<evidence type="ECO:0000313" key="5">
    <source>
        <dbReference type="Proteomes" id="UP000650616"/>
    </source>
</evidence>
<dbReference type="InterPro" id="IPR050563">
    <property type="entry name" value="4-hydroxybenzoyl-CoA_TE"/>
</dbReference>
<comment type="similarity">
    <text evidence="1">Belongs to the 4-hydroxybenzoyl-CoA thioesterase family.</text>
</comment>
<evidence type="ECO:0000259" key="3">
    <source>
        <dbReference type="Pfam" id="PF03061"/>
    </source>
</evidence>
<comment type="caution">
    <text evidence="4">The sequence shown here is derived from an EMBL/GenBank/DDBJ whole genome shotgun (WGS) entry which is preliminary data.</text>
</comment>
<dbReference type="EC" id="3.1.2.-" evidence="4"/>
<name>A0AAW3ZSR6_9BACT</name>
<dbReference type="GO" id="GO:0047617">
    <property type="term" value="F:fatty acyl-CoA hydrolase activity"/>
    <property type="evidence" value="ECO:0007669"/>
    <property type="project" value="TreeGrafter"/>
</dbReference>
<keyword evidence="2 4" id="KW-0378">Hydrolase</keyword>
<dbReference type="Gene3D" id="3.10.129.10">
    <property type="entry name" value="Hotdog Thioesterase"/>
    <property type="match status" value="1"/>
</dbReference>
<dbReference type="InterPro" id="IPR006684">
    <property type="entry name" value="YbgC/YbaW"/>
</dbReference>
<dbReference type="Proteomes" id="UP000650616">
    <property type="component" value="Unassembled WGS sequence"/>
</dbReference>
<evidence type="ECO:0000313" key="4">
    <source>
        <dbReference type="EMBL" id="MBE3607572.1"/>
    </source>
</evidence>
<organism evidence="4 5">
    <name type="scientific">Campylobacter californiensis</name>
    <dbReference type="NCBI Taxonomy" id="1032243"/>
    <lineage>
        <taxon>Bacteria</taxon>
        <taxon>Pseudomonadati</taxon>
        <taxon>Campylobacterota</taxon>
        <taxon>Epsilonproteobacteria</taxon>
        <taxon>Campylobacterales</taxon>
        <taxon>Campylobacteraceae</taxon>
        <taxon>Campylobacter</taxon>
    </lineage>
</organism>
<sequence length="138" mass="15564">MRVKIYYEDTDAGGIVYHANYIKFCERARSDLFFTAGRKFFLPSSHFVVSSLEAKFIKPSVLGDLLEIKTSVLEIKKASLVLRQEIFRIGDINGETKLESVFAMNVTLAFLKDGKPQRLSEELLSFISSSMSLTGENL</sequence>
<evidence type="ECO:0000256" key="2">
    <source>
        <dbReference type="ARBA" id="ARBA00022801"/>
    </source>
</evidence>
<dbReference type="PANTHER" id="PTHR31793">
    <property type="entry name" value="4-HYDROXYBENZOYL-COA THIOESTERASE FAMILY MEMBER"/>
    <property type="match status" value="1"/>
</dbReference>
<dbReference type="SUPFAM" id="SSF54637">
    <property type="entry name" value="Thioesterase/thiol ester dehydrase-isomerase"/>
    <property type="match status" value="1"/>
</dbReference>
<evidence type="ECO:0000256" key="1">
    <source>
        <dbReference type="ARBA" id="ARBA00005953"/>
    </source>
</evidence>
<dbReference type="RefSeq" id="WP_170015526.1">
    <property type="nucleotide sequence ID" value="NZ_CP012545.1"/>
</dbReference>
<dbReference type="InterPro" id="IPR006683">
    <property type="entry name" value="Thioestr_dom"/>
</dbReference>
<proteinExistence type="inferred from homology"/>
<feature type="domain" description="Thioesterase" evidence="3">
    <location>
        <begin position="13"/>
        <end position="90"/>
    </location>
</feature>
<keyword evidence="5" id="KW-1185">Reference proteome</keyword>
<dbReference type="CDD" id="cd00586">
    <property type="entry name" value="4HBT"/>
    <property type="match status" value="1"/>
</dbReference>
<dbReference type="AlphaFoldDB" id="A0AAW3ZSR6"/>
<dbReference type="InterPro" id="IPR029069">
    <property type="entry name" value="HotDog_dom_sf"/>
</dbReference>
<dbReference type="EMBL" id="LIWG01000002">
    <property type="protein sequence ID" value="MBE3607572.1"/>
    <property type="molecule type" value="Genomic_DNA"/>
</dbReference>
<gene>
    <name evidence="4" type="ORF">CCAL9337_02355</name>
</gene>
<dbReference type="NCBIfam" id="TIGR00051">
    <property type="entry name" value="YbgC/FadM family acyl-CoA thioesterase"/>
    <property type="match status" value="1"/>
</dbReference>
<dbReference type="Pfam" id="PF03061">
    <property type="entry name" value="4HBT"/>
    <property type="match status" value="1"/>
</dbReference>
<dbReference type="PIRSF" id="PIRSF003230">
    <property type="entry name" value="YbgC"/>
    <property type="match status" value="1"/>
</dbReference>
<protein>
    <submittedName>
        <fullName evidence="4">YbgC/FadM family acyl-CoA thioesterase</fullName>
        <ecNumber evidence="4">3.1.2.-</ecNumber>
    </submittedName>
</protein>
<dbReference type="PANTHER" id="PTHR31793:SF37">
    <property type="entry name" value="ACYL-COA THIOESTER HYDROLASE YBGC"/>
    <property type="match status" value="1"/>
</dbReference>
<reference evidence="4 5" key="1">
    <citation type="submission" date="2015-08" db="EMBL/GenBank/DDBJ databases">
        <title>Comparative genomics of the Campylobacter concisus group.</title>
        <authorList>
            <person name="Yee E."/>
            <person name="Chapman M.H."/>
            <person name="Huynh S."/>
            <person name="Bono J.L."/>
            <person name="On S.L."/>
            <person name="St Leger J."/>
            <person name="Foster G."/>
            <person name="Parker C.T."/>
            <person name="Miller W.G."/>
        </authorList>
    </citation>
    <scope>NUCLEOTIDE SEQUENCE [LARGE SCALE GENOMIC DNA]</scope>
    <source>
        <strain evidence="4 5">RM9337</strain>
    </source>
</reference>